<keyword evidence="2" id="KW-1185">Reference proteome</keyword>
<organism evidence="1 2">
    <name type="scientific">Alistipes shahii WAL 8301</name>
    <dbReference type="NCBI Taxonomy" id="717959"/>
    <lineage>
        <taxon>Bacteria</taxon>
        <taxon>Pseudomonadati</taxon>
        <taxon>Bacteroidota</taxon>
        <taxon>Bacteroidia</taxon>
        <taxon>Bacteroidales</taxon>
        <taxon>Rikenellaceae</taxon>
        <taxon>Alistipes</taxon>
    </lineage>
</organism>
<dbReference type="HOGENOM" id="CLU_2566275_0_0_10"/>
<dbReference type="PATRIC" id="fig|717959.3.peg.2305"/>
<gene>
    <name evidence="1" type="ORF">AL1_07420</name>
</gene>
<accession>D4IK53</accession>
<reference evidence="1 2" key="2">
    <citation type="submission" date="2010-03" db="EMBL/GenBank/DDBJ databases">
        <authorList>
            <person name="Pajon A."/>
        </authorList>
    </citation>
    <scope>NUCLEOTIDE SEQUENCE [LARGE SCALE GENOMIC DNA]</scope>
    <source>
        <strain evidence="1 2">WAL 8301</strain>
    </source>
</reference>
<dbReference type="BioCyc" id="ASHA717959:AL1_RS03500-MONOMER"/>
<protein>
    <submittedName>
        <fullName evidence="1">Uncharacterized protein</fullName>
    </submittedName>
</protein>
<dbReference type="AlphaFoldDB" id="D4IK53"/>
<name>D4IK53_9BACT</name>
<sequence length="81" mass="9522">MEKLRKIEYYTSDKYDPQAGFMDGGDDDDNKTAIGLFHRFADSYHIDNGRYYPLTEAIIEDEKTGEISYIECNRIIRFVNE</sequence>
<proteinExistence type="predicted"/>
<dbReference type="RefSeq" id="WP_015546250.1">
    <property type="nucleotide sequence ID" value="NC_021030.1"/>
</dbReference>
<evidence type="ECO:0000313" key="2">
    <source>
        <dbReference type="Proteomes" id="UP000008794"/>
    </source>
</evidence>
<dbReference type="GeneID" id="92757882"/>
<dbReference type="EMBL" id="FP929032">
    <property type="protein sequence ID" value="CBK63315.1"/>
    <property type="molecule type" value="Genomic_DNA"/>
</dbReference>
<dbReference type="Proteomes" id="UP000008794">
    <property type="component" value="Chromosome"/>
</dbReference>
<reference evidence="1 2" key="1">
    <citation type="submission" date="2010-03" db="EMBL/GenBank/DDBJ databases">
        <title>The genome sequence of Alistipes shahii WAL 8301.</title>
        <authorList>
            <consortium name="metaHIT consortium -- http://www.metahit.eu/"/>
            <person name="Pajon A."/>
            <person name="Turner K."/>
            <person name="Parkhill J."/>
        </authorList>
    </citation>
    <scope>NUCLEOTIDE SEQUENCE [LARGE SCALE GENOMIC DNA]</scope>
    <source>
        <strain evidence="1 2">WAL 8301</strain>
    </source>
</reference>
<dbReference type="KEGG" id="ash:AL1_07420"/>
<evidence type="ECO:0000313" key="1">
    <source>
        <dbReference type="EMBL" id="CBK63315.1"/>
    </source>
</evidence>